<sequence>MATQAGVVITDPVARKRYDHKTACIGVDPYKIKSEEWIKEVEEYPPIAYGDIFNYLVLETSAYIQESFKDSILIRDQPIERVSGIR</sequence>
<evidence type="ECO:0000313" key="1">
    <source>
        <dbReference type="EMBL" id="GFN91007.1"/>
    </source>
</evidence>
<proteinExistence type="predicted"/>
<comment type="caution">
    <text evidence="1">The sequence shown here is derived from an EMBL/GenBank/DDBJ whole genome shotgun (WGS) entry which is preliminary data.</text>
</comment>
<organism evidence="1 2">
    <name type="scientific">Plakobranchus ocellatus</name>
    <dbReference type="NCBI Taxonomy" id="259542"/>
    <lineage>
        <taxon>Eukaryota</taxon>
        <taxon>Metazoa</taxon>
        <taxon>Spiralia</taxon>
        <taxon>Lophotrochozoa</taxon>
        <taxon>Mollusca</taxon>
        <taxon>Gastropoda</taxon>
        <taxon>Heterobranchia</taxon>
        <taxon>Euthyneura</taxon>
        <taxon>Panpulmonata</taxon>
        <taxon>Sacoglossa</taxon>
        <taxon>Placobranchoidea</taxon>
        <taxon>Plakobranchidae</taxon>
        <taxon>Plakobranchus</taxon>
    </lineage>
</organism>
<name>A0AAV3Z8D2_9GAST</name>
<dbReference type="Proteomes" id="UP000735302">
    <property type="component" value="Unassembled WGS sequence"/>
</dbReference>
<accession>A0AAV3Z8D2</accession>
<gene>
    <name evidence="1" type="ORF">PoB_001751300</name>
</gene>
<dbReference type="PANTHER" id="PTHR47526">
    <property type="entry name" value="ATP-DEPENDENT DNA HELICASE"/>
    <property type="match status" value="1"/>
</dbReference>
<keyword evidence="2" id="KW-1185">Reference proteome</keyword>
<protein>
    <submittedName>
        <fullName evidence="1">Uncharacterized protein</fullName>
    </submittedName>
</protein>
<evidence type="ECO:0000313" key="2">
    <source>
        <dbReference type="Proteomes" id="UP000735302"/>
    </source>
</evidence>
<dbReference type="AlphaFoldDB" id="A0AAV3Z8D2"/>
<reference evidence="1 2" key="1">
    <citation type="journal article" date="2021" name="Elife">
        <title>Chloroplast acquisition without the gene transfer in kleptoplastic sea slugs, Plakobranchus ocellatus.</title>
        <authorList>
            <person name="Maeda T."/>
            <person name="Takahashi S."/>
            <person name="Yoshida T."/>
            <person name="Shimamura S."/>
            <person name="Takaki Y."/>
            <person name="Nagai Y."/>
            <person name="Toyoda A."/>
            <person name="Suzuki Y."/>
            <person name="Arimoto A."/>
            <person name="Ishii H."/>
            <person name="Satoh N."/>
            <person name="Nishiyama T."/>
            <person name="Hasebe M."/>
            <person name="Maruyama T."/>
            <person name="Minagawa J."/>
            <person name="Obokata J."/>
            <person name="Shigenobu S."/>
        </authorList>
    </citation>
    <scope>NUCLEOTIDE SEQUENCE [LARGE SCALE GENOMIC DNA]</scope>
</reference>
<dbReference type="EMBL" id="BLXT01002074">
    <property type="protein sequence ID" value="GFN91007.1"/>
    <property type="molecule type" value="Genomic_DNA"/>
</dbReference>